<proteinExistence type="predicted"/>
<sequence length="1441" mass="163809">MESPTTLYIIPSRMLFPQTRVWDIEPDGGCLMYDYQCAFGLMVCPKWFLSVTTIYFAGMPPSNSNTVDILSSPWLTFIMHELGRITKGSSITLLFFDQKAVDPAVLQEYQFSFQKRDVPLTGSVQNVCQKPSEVLLDLSEFIDTSDISFIDTVLLTIRRIIWFGERSEYQIDDDDHLPPAYCTPELQRNFVLILYPNGLAKFTERLKALLDQEVCDLSKDITMSSLDLSSASKNDQTRVYTISYASLAQYIDGVAQRRYNDRYLEKMHVIDIGIVLSPHAPHYGDCKIEDVPFWLYGRSGEMSDVLHQLGYYAILPAPAYVETVIQSVLRPAKYVKVCSSRQKYPAHLYTGLFIDALSFGLLVAYSKKMKQNSPNSRTPFICDYLRRLELLNPPGSPPLTDSAVNLLDMLRIERYPHFSLELFLHFLIRYRLGKEVIPINELEMASLLTQTTLLQPQEAEEKELQRMANLVKEINISLSFDRISCVPFIMERLDEGFQVGYFLDHATDTIMSCLGYGEYGFAVNFSTEQNITPGQYDAVPSKIPSCMDILKSALHDASGFSTTNKPQLLEYRIALPTWNALFLYDQRYLPSSVMSFYALFSMGNPRLLAELALFAGYSIQYDRTSHISLFYRLYDNFTNGLDHSYTISTPSVTDITAFIALYSRASVIPYKRANPLLLFSGSKLSAADYTHNTVFSATEAFPEITENNIRTTLSEYMKRRIAEVQRFYASTMRSTTNELHCGIDINIPRAEPLNADAYRHWLQTAPINPPGSFHIHYIGSRSLVISLIPSISVASLRTLQIYLRKASKGQMQVINPNMLPCALILQVFRSLFTGLAAKLVFLHVLGQALDSTGEEFIQHLEGTSILFRSQSSEALRRQDPGIIRSTAPIRHSKYYPMISSSFHSLAGNNLGFAPAYPIYFEISSIESSPLYVQALQDFIHACRLMAVGVRLYCSSDVEKLLFSLQRAMWVIGLQTTSIAQLFTVGVETGILGQVHGKIDEANLYSLHETLEMKLRQLPKSFGWAIKKQANYISVYCRLPMSLPDEPPTRLEEHVRRVTSALSPIQLQDIFFPVRLYIRAECDVLQLYAPILKELQENLEKKAHNISSICEDRSRQTECYGSDRDVRGYVIFEICVRDLGDVTSAWDAIHDTLKHLHYTLHPRLTIPRSTPLYSFWPFGVSRSFKMALQRLQADNPTVLLDPAYRLYSSSDKEAHAFAQKLDEILIHDCKVSEEARNAGVKCSTCWDFIDRADTTVLHIANATVHAYDTLIGEDGAYLTFPYQFADRLVYLPLLFFMEMHRGLICDRIIAHSDIINCPLVNCRGIIPDYEQTCDVCGRHFPDMRSDSTNNITKPCPNCKRRYLKDDDGCDSVACLHCNTAFCWACLAICENCHEHLLTVHGPEMQAYGLEPSFFYTKVMRSHVGHPTSEWPIEVWEPRKTSS</sequence>
<name>A0A4Z1SRU2_GIAMU</name>
<evidence type="ECO:0000313" key="2">
    <source>
        <dbReference type="Proteomes" id="UP000315496"/>
    </source>
</evidence>
<comment type="caution">
    <text evidence="1">The sequence shown here is derived from an EMBL/GenBank/DDBJ whole genome shotgun (WGS) entry which is preliminary data.</text>
</comment>
<accession>A0A4Z1SRU2</accession>
<dbReference type="Gene3D" id="1.20.120.1750">
    <property type="match status" value="1"/>
</dbReference>
<dbReference type="EMBL" id="VDLU01000002">
    <property type="protein sequence ID" value="TNJ28606.1"/>
    <property type="molecule type" value="Genomic_DNA"/>
</dbReference>
<reference evidence="1 2" key="1">
    <citation type="submission" date="2019-05" db="EMBL/GenBank/DDBJ databases">
        <title>The compact genome of Giardia muris reveals important steps in the evolution of intestinal protozoan parasites.</title>
        <authorList>
            <person name="Xu F."/>
            <person name="Jimenez-Gonzalez A."/>
            <person name="Einarsson E."/>
            <person name="Astvaldsson A."/>
            <person name="Peirasmaki D."/>
            <person name="Eckmann L."/>
            <person name="Andersson J.O."/>
            <person name="Svard S.G."/>
            <person name="Jerlstrom-Hultqvist J."/>
        </authorList>
    </citation>
    <scope>NUCLEOTIDE SEQUENCE [LARGE SCALE GENOMIC DNA]</scope>
    <source>
        <strain evidence="1 2">Roberts-Thomson</strain>
    </source>
</reference>
<dbReference type="VEuPathDB" id="GiardiaDB:GMRT_10868"/>
<gene>
    <name evidence="1" type="ORF">GMRT_10868</name>
</gene>
<keyword evidence="2" id="KW-1185">Reference proteome</keyword>
<evidence type="ECO:0000313" key="1">
    <source>
        <dbReference type="EMBL" id="TNJ28606.1"/>
    </source>
</evidence>
<protein>
    <submittedName>
        <fullName evidence="1">Uncharacterized protein</fullName>
    </submittedName>
</protein>
<dbReference type="SUPFAM" id="SSF57850">
    <property type="entry name" value="RING/U-box"/>
    <property type="match status" value="1"/>
</dbReference>
<dbReference type="Proteomes" id="UP000315496">
    <property type="component" value="Chromosome 2"/>
</dbReference>
<organism evidence="1 2">
    <name type="scientific">Giardia muris</name>
    <dbReference type="NCBI Taxonomy" id="5742"/>
    <lineage>
        <taxon>Eukaryota</taxon>
        <taxon>Metamonada</taxon>
        <taxon>Diplomonadida</taxon>
        <taxon>Hexamitidae</taxon>
        <taxon>Giardiinae</taxon>
        <taxon>Giardia</taxon>
    </lineage>
</organism>